<protein>
    <submittedName>
        <fullName evidence="2">Uncharacterized protein</fullName>
    </submittedName>
</protein>
<reference evidence="2 3" key="1">
    <citation type="submission" date="2016-04" db="EMBL/GenBank/DDBJ databases">
        <title>A degradative enzymes factory behind the ericoid mycorrhizal symbiosis.</title>
        <authorList>
            <consortium name="DOE Joint Genome Institute"/>
            <person name="Martino E."/>
            <person name="Morin E."/>
            <person name="Grelet G."/>
            <person name="Kuo A."/>
            <person name="Kohler A."/>
            <person name="Daghino S."/>
            <person name="Barry K."/>
            <person name="Choi C."/>
            <person name="Cichocki N."/>
            <person name="Clum A."/>
            <person name="Copeland A."/>
            <person name="Hainaut M."/>
            <person name="Haridas S."/>
            <person name="Labutti K."/>
            <person name="Lindquist E."/>
            <person name="Lipzen A."/>
            <person name="Khouja H.-R."/>
            <person name="Murat C."/>
            <person name="Ohm R."/>
            <person name="Olson A."/>
            <person name="Spatafora J."/>
            <person name="Veneault-Fourrey C."/>
            <person name="Henrissat B."/>
            <person name="Grigoriev I."/>
            <person name="Martin F."/>
            <person name="Perotto S."/>
        </authorList>
    </citation>
    <scope>NUCLEOTIDE SEQUENCE [LARGE SCALE GENOMIC DNA]</scope>
    <source>
        <strain evidence="2 3">F</strain>
    </source>
</reference>
<organism evidence="2 3">
    <name type="scientific">Hyaloscypha variabilis (strain UAMH 11265 / GT02V1 / F)</name>
    <name type="common">Meliniomyces variabilis</name>
    <dbReference type="NCBI Taxonomy" id="1149755"/>
    <lineage>
        <taxon>Eukaryota</taxon>
        <taxon>Fungi</taxon>
        <taxon>Dikarya</taxon>
        <taxon>Ascomycota</taxon>
        <taxon>Pezizomycotina</taxon>
        <taxon>Leotiomycetes</taxon>
        <taxon>Helotiales</taxon>
        <taxon>Hyaloscyphaceae</taxon>
        <taxon>Hyaloscypha</taxon>
        <taxon>Hyaloscypha variabilis</taxon>
    </lineage>
</organism>
<name>A0A2J6RY42_HYAVF</name>
<evidence type="ECO:0000313" key="3">
    <source>
        <dbReference type="Proteomes" id="UP000235786"/>
    </source>
</evidence>
<accession>A0A2J6RY42</accession>
<evidence type="ECO:0000313" key="2">
    <source>
        <dbReference type="EMBL" id="PMD43433.1"/>
    </source>
</evidence>
<gene>
    <name evidence="2" type="ORF">L207DRAFT_297576</name>
</gene>
<keyword evidence="3" id="KW-1185">Reference proteome</keyword>
<dbReference type="EMBL" id="KZ613942">
    <property type="protein sequence ID" value="PMD43433.1"/>
    <property type="molecule type" value="Genomic_DNA"/>
</dbReference>
<evidence type="ECO:0000256" key="1">
    <source>
        <dbReference type="SAM" id="MobiDB-lite"/>
    </source>
</evidence>
<sequence>MPGCRVDIIEAQLRCRVSFHQLTASICAPAVPSRTCGLGCVAFLGTGTSGRGWMMSNLLLISPSLRLDTYFRHVPRKTCGDGPLKQYPEAVSRGPSASLPSAAQRHLLLGILRTSRSSLEALLTGLTTWHDHMLSDKRLDMGALGGEMKIYAASNLMERVQTKTPQSVAMVTSHKEQIMLQVEYPRFDRPRRPDIGRSGKVDDDAG</sequence>
<dbReference type="AlphaFoldDB" id="A0A2J6RY42"/>
<proteinExistence type="predicted"/>
<dbReference type="Proteomes" id="UP000235786">
    <property type="component" value="Unassembled WGS sequence"/>
</dbReference>
<feature type="region of interest" description="Disordered" evidence="1">
    <location>
        <begin position="186"/>
        <end position="206"/>
    </location>
</feature>